<feature type="compositionally biased region" description="Basic and acidic residues" evidence="6">
    <location>
        <begin position="834"/>
        <end position="843"/>
    </location>
</feature>
<reference evidence="10" key="3">
    <citation type="submission" date="2025-08" db="UniProtKB">
        <authorList>
            <consortium name="RefSeq"/>
        </authorList>
    </citation>
    <scope>IDENTIFICATION</scope>
    <source>
        <strain evidence="10">CBS 342.82</strain>
    </source>
</reference>
<evidence type="ECO:0000256" key="2">
    <source>
        <dbReference type="ARBA" id="ARBA00022771"/>
    </source>
</evidence>
<keyword evidence="1 5" id="KW-0479">Metal-binding</keyword>
<dbReference type="GO" id="GO:0008270">
    <property type="term" value="F:zinc ion binding"/>
    <property type="evidence" value="ECO:0007669"/>
    <property type="project" value="UniProtKB-KW"/>
</dbReference>
<organism evidence="10">
    <name type="scientific">Dissoconium aciculare CBS 342.82</name>
    <dbReference type="NCBI Taxonomy" id="1314786"/>
    <lineage>
        <taxon>Eukaryota</taxon>
        <taxon>Fungi</taxon>
        <taxon>Dikarya</taxon>
        <taxon>Ascomycota</taxon>
        <taxon>Pezizomycotina</taxon>
        <taxon>Dothideomycetes</taxon>
        <taxon>Dothideomycetidae</taxon>
        <taxon>Mycosphaerellales</taxon>
        <taxon>Dissoconiaceae</taxon>
        <taxon>Dissoconium</taxon>
    </lineage>
</organism>
<gene>
    <name evidence="10" type="ORF">K489DRAFT_316172</name>
</gene>
<proteinExistence type="predicted"/>
<dbReference type="AlphaFoldDB" id="A0A6J3M7X5"/>
<evidence type="ECO:0000313" key="10">
    <source>
        <dbReference type="RefSeq" id="XP_033461192.1"/>
    </source>
</evidence>
<keyword evidence="5" id="KW-0040">ANK repeat</keyword>
<keyword evidence="2 4" id="KW-0863">Zinc-finger</keyword>
<keyword evidence="5" id="KW-0963">Cytoplasm</keyword>
<keyword evidence="5" id="KW-0677">Repeat</keyword>
<evidence type="ECO:0000256" key="5">
    <source>
        <dbReference type="RuleBase" id="RU369028"/>
    </source>
</evidence>
<feature type="compositionally biased region" description="Polar residues" evidence="6">
    <location>
        <begin position="248"/>
        <end position="260"/>
    </location>
</feature>
<feature type="compositionally biased region" description="Gly residues" evidence="6">
    <location>
        <begin position="1128"/>
        <end position="1138"/>
    </location>
</feature>
<reference evidence="10" key="2">
    <citation type="submission" date="2020-04" db="EMBL/GenBank/DDBJ databases">
        <authorList>
            <consortium name="NCBI Genome Project"/>
        </authorList>
    </citation>
    <scope>NUCLEOTIDE SEQUENCE</scope>
    <source>
        <strain evidence="10">CBS 342.82</strain>
    </source>
</reference>
<dbReference type="OrthoDB" id="10266696at2759"/>
<comment type="subcellular location">
    <subcellularLocation>
        <location evidence="5">Cytoplasm</location>
    </subcellularLocation>
</comment>
<feature type="compositionally biased region" description="Polar residues" evidence="6">
    <location>
        <begin position="606"/>
        <end position="624"/>
    </location>
</feature>
<dbReference type="SMART" id="SM00105">
    <property type="entry name" value="ArfGap"/>
    <property type="match status" value="1"/>
</dbReference>
<evidence type="ECO:0000256" key="6">
    <source>
        <dbReference type="SAM" id="MobiDB-lite"/>
    </source>
</evidence>
<dbReference type="RefSeq" id="XP_033461192.1">
    <property type="nucleotide sequence ID" value="XM_033601141.1"/>
</dbReference>
<dbReference type="InterPro" id="IPR004148">
    <property type="entry name" value="BAR_dom"/>
</dbReference>
<protein>
    <recommendedName>
        <fullName evidence="5">ADP-ribosylation factor GTPase-activating protein</fullName>
    </recommendedName>
</protein>
<dbReference type="SMART" id="SM00233">
    <property type="entry name" value="PH"/>
    <property type="match status" value="1"/>
</dbReference>
<keyword evidence="5" id="KW-0343">GTPase activation</keyword>
<name>A0A6J3M7X5_9PEZI</name>
<dbReference type="FunFam" id="1.20.1270.60:FF:000051">
    <property type="entry name" value="ARF GTPase activator (Csx2)"/>
    <property type="match status" value="1"/>
</dbReference>
<sequence length="1175" mass="129201">MGNVGSRPDEASPLSLADQARFTIANVNVTNSRGQTLLRITPNAFPATRFSASRDIGDDTPIEYIQDPDSTTSGSPPSFLLRLSNSDELSFHFTFLLRQPTNSIGGVPVPSNASTTTSSAGDTQISGLTYIFASSAKEVENLVLREFHSDPNLHRNPNVQLIGDYATDGSPSVQFGWTWKWRPPKSSEDKGGGWRNSCSFVEYNPRADRLETLANFTFWVQNTQRYLAAPKSPRLELNLPPRLRVPSTQSIESRISNVSDSEGEGSYKDPREPTSPIFETIPENGLGLAPVTTSTSNATTIAPGTVKVDVPVCKPEDDPSLNEDGPLFRATMRSLEQKTGNMRLRMKRVLRTAEAAEIAQQACNQAVGDFTQALKDAATSNANAVQPALEHYFNKIAREILQYERQNTVNLQRLVIDPVSKLYNLEIKQADYKKREFDEESKEYYSYVGKYLGQRTESLKEKKQRQSDEKYQAKRRTFELKRFDYSSFMHDLHGGRKDQEVLSQLTKYADAQAKSYLATAKKIEDMVPQLDALVSEVRIADQDYQLQRKEREEKRRALETSSKLGGEDGGSGAPGLAHSTSVKETSRPSDVELSRSGSVSAHGLLMSTSPPVSRTMPVQPTAHTGLSAPSSMAPPALPTASPNSKFKGIRDLEEQNPSSNSGTHRKEGLLWALSRPGSDVDPKGIIKPGWHKFWIVLDQGKLSEYVNWKDKLDLHRESIDLRMASVREARSSDRRFCFEVITPQFMRVYQAPAEEDMRSWIAAINNALQSAFENKNSQLPASPTPGQPSSTRKDIAAVLTGKSSSFSGHRQISNPNRNAAASAVSRHSTIAEKPQYKRSEASDHESLALLQRIRDVDEGNRFCADCGSDSKVDWCSINLGILLCIECSGIHRSLGTHISKVRSLTLDTSAFTPDIVEIMLLVGNRISNTVWESKLDQFLKPAPHSTRDQRLHFITAKYGDRTYVQNSGGALTPDDHLITSIKKNDIHSVLHALAQRANPNAHDRSRSTHAVYLALAAADPAAPAGGFYHSHSPSTSSLRMTTAVPAAPSSSSPQNGLRKPFAMAELLLQNGADIPTQPAPIPLTTAARLYLEFKTDQKLGRSQVSAGRDSNGDNLSALPQVLPNGSIVGTGGINGSGFEGRPRDAPQRLLKRNSRDRPRSRASPATDAMEGLVKK</sequence>
<feature type="region of interest" description="Disordered" evidence="6">
    <location>
        <begin position="248"/>
        <end position="275"/>
    </location>
</feature>
<dbReference type="FunFam" id="2.30.29.30:FF:000252">
    <property type="entry name" value="ARF GTPase activator (Csx2)"/>
    <property type="match status" value="1"/>
</dbReference>
<feature type="region of interest" description="Disordered" evidence="6">
    <location>
        <begin position="548"/>
        <end position="646"/>
    </location>
</feature>
<dbReference type="InterPro" id="IPR001164">
    <property type="entry name" value="ArfGAP_dom"/>
</dbReference>
<dbReference type="CDD" id="cd08204">
    <property type="entry name" value="ArfGap"/>
    <property type="match status" value="1"/>
</dbReference>
<dbReference type="FunFam" id="1.10.220.150:FF:000017">
    <property type="entry name" value="ARF GTPase activator (Csx2), putative"/>
    <property type="match status" value="1"/>
</dbReference>
<dbReference type="InterPro" id="IPR011993">
    <property type="entry name" value="PH-like_dom_sf"/>
</dbReference>
<feature type="region of interest" description="Disordered" evidence="6">
    <location>
        <begin position="1101"/>
        <end position="1175"/>
    </location>
</feature>
<dbReference type="InterPro" id="IPR001849">
    <property type="entry name" value="PH_domain"/>
</dbReference>
<dbReference type="Pfam" id="PF01412">
    <property type="entry name" value="ArfGap"/>
    <property type="match status" value="1"/>
</dbReference>
<feature type="compositionally biased region" description="Low complexity" evidence="6">
    <location>
        <begin position="67"/>
        <end position="78"/>
    </location>
</feature>
<evidence type="ECO:0000256" key="3">
    <source>
        <dbReference type="ARBA" id="ARBA00022833"/>
    </source>
</evidence>
<evidence type="ECO:0000256" key="1">
    <source>
        <dbReference type="ARBA" id="ARBA00022723"/>
    </source>
</evidence>
<feature type="domain" description="PH" evidence="7">
    <location>
        <begin position="663"/>
        <end position="769"/>
    </location>
</feature>
<dbReference type="Pfam" id="PF16746">
    <property type="entry name" value="BAR_3"/>
    <property type="match status" value="1"/>
</dbReference>
<dbReference type="SUPFAM" id="SSF50729">
    <property type="entry name" value="PH domain-like"/>
    <property type="match status" value="1"/>
</dbReference>
<dbReference type="InterPro" id="IPR027267">
    <property type="entry name" value="AH/BAR_dom_sf"/>
</dbReference>
<dbReference type="GeneID" id="54358941"/>
<feature type="compositionally biased region" description="Polar residues" evidence="6">
    <location>
        <begin position="803"/>
        <end position="819"/>
    </location>
</feature>
<dbReference type="Proteomes" id="UP000504637">
    <property type="component" value="Unplaced"/>
</dbReference>
<dbReference type="GO" id="GO:0005768">
    <property type="term" value="C:endosome"/>
    <property type="evidence" value="ECO:0007669"/>
    <property type="project" value="TreeGrafter"/>
</dbReference>
<evidence type="ECO:0000256" key="4">
    <source>
        <dbReference type="PROSITE-ProRule" id="PRU00288"/>
    </source>
</evidence>
<dbReference type="GO" id="GO:0005802">
    <property type="term" value="C:trans-Golgi network"/>
    <property type="evidence" value="ECO:0007669"/>
    <property type="project" value="TreeGrafter"/>
</dbReference>
<dbReference type="SUPFAM" id="SSF57863">
    <property type="entry name" value="ArfGap/RecO-like zinc finger"/>
    <property type="match status" value="1"/>
</dbReference>
<dbReference type="GO" id="GO:0005096">
    <property type="term" value="F:GTPase activator activity"/>
    <property type="evidence" value="ECO:0007669"/>
    <property type="project" value="UniProtKB-KW"/>
</dbReference>
<dbReference type="PROSITE" id="PS50115">
    <property type="entry name" value="ARFGAP"/>
    <property type="match status" value="1"/>
</dbReference>
<evidence type="ECO:0000259" key="7">
    <source>
        <dbReference type="PROSITE" id="PS50003"/>
    </source>
</evidence>
<feature type="region of interest" description="Disordered" evidence="6">
    <location>
        <begin position="803"/>
        <end position="843"/>
    </location>
</feature>
<dbReference type="PANTHER" id="PTHR23180:SF160">
    <property type="entry name" value="ADP-RIBOSYLATION FACTOR GTPASE-ACTIVATING PROTEIN EFFECTOR PROTEIN 1"/>
    <property type="match status" value="1"/>
</dbReference>
<dbReference type="InterPro" id="IPR038508">
    <property type="entry name" value="ArfGAP_dom_sf"/>
</dbReference>
<reference evidence="10" key="1">
    <citation type="submission" date="2020-01" db="EMBL/GenBank/DDBJ databases">
        <authorList>
            <consortium name="DOE Joint Genome Institute"/>
            <person name="Haridas S."/>
            <person name="Albert R."/>
            <person name="Binder M."/>
            <person name="Bloem J."/>
            <person name="Labutti K."/>
            <person name="Salamov A."/>
            <person name="Andreopoulos B."/>
            <person name="Baker S.E."/>
            <person name="Barry K."/>
            <person name="Bills G."/>
            <person name="Bluhm B.H."/>
            <person name="Cannon C."/>
            <person name="Castanera R."/>
            <person name="Culley D.E."/>
            <person name="Daum C."/>
            <person name="Ezra D."/>
            <person name="Gonzalez J.B."/>
            <person name="Henrissat B."/>
            <person name="Kuo A."/>
            <person name="Liang C."/>
            <person name="Lipzen A."/>
            <person name="Lutzoni F."/>
            <person name="Magnuson J."/>
            <person name="Mondo S."/>
            <person name="Nolan M."/>
            <person name="Ohm R."/>
            <person name="Pangilinan J."/>
            <person name="Park H.-J."/>
            <person name="Ramirez L."/>
            <person name="Alfaro M."/>
            <person name="Sun H."/>
            <person name="Tritt A."/>
            <person name="Yoshinaga Y."/>
            <person name="Zwiers L.-H."/>
            <person name="Turgeon B.G."/>
            <person name="Goodwin S.B."/>
            <person name="Spatafora J.W."/>
            <person name="Crous P.W."/>
            <person name="Grigoriev I.V."/>
        </authorList>
    </citation>
    <scope>NUCLEOTIDE SEQUENCE</scope>
    <source>
        <strain evidence="10">CBS 342.82</strain>
    </source>
</reference>
<dbReference type="Gene3D" id="1.10.220.150">
    <property type="entry name" value="Arf GTPase activating protein"/>
    <property type="match status" value="1"/>
</dbReference>
<feature type="domain" description="Arf-GAP" evidence="8">
    <location>
        <begin position="847"/>
        <end position="971"/>
    </location>
</feature>
<dbReference type="SUPFAM" id="SSF103657">
    <property type="entry name" value="BAR/IMD domain-like"/>
    <property type="match status" value="1"/>
</dbReference>
<dbReference type="GO" id="GO:0006891">
    <property type="term" value="P:intra-Golgi vesicle-mediated transport"/>
    <property type="evidence" value="ECO:0007669"/>
    <property type="project" value="TreeGrafter"/>
</dbReference>
<dbReference type="CDD" id="cd07608">
    <property type="entry name" value="BAR_ArfGAP_fungi"/>
    <property type="match status" value="1"/>
</dbReference>
<dbReference type="InterPro" id="IPR045258">
    <property type="entry name" value="ACAP1/2/3-like"/>
</dbReference>
<evidence type="ECO:0000313" key="9">
    <source>
        <dbReference type="Proteomes" id="UP000504637"/>
    </source>
</evidence>
<feature type="compositionally biased region" description="Basic and acidic residues" evidence="6">
    <location>
        <begin position="548"/>
        <end position="558"/>
    </location>
</feature>
<evidence type="ECO:0000259" key="8">
    <source>
        <dbReference type="PROSITE" id="PS50115"/>
    </source>
</evidence>
<feature type="compositionally biased region" description="Low complexity" evidence="6">
    <location>
        <begin position="627"/>
        <end position="642"/>
    </location>
</feature>
<comment type="function">
    <text evidence="5">GTPase-activating protein for the ADP ribosylation factor family.</text>
</comment>
<dbReference type="Gene3D" id="2.30.29.30">
    <property type="entry name" value="Pleckstrin-homology domain (PH domain)/Phosphotyrosine-binding domain (PTB)"/>
    <property type="match status" value="1"/>
</dbReference>
<dbReference type="Gene3D" id="1.20.1270.60">
    <property type="entry name" value="Arfaptin homology (AH) domain/BAR domain"/>
    <property type="match status" value="1"/>
</dbReference>
<dbReference type="InterPro" id="IPR037278">
    <property type="entry name" value="ARFGAP/RecO"/>
</dbReference>
<feature type="region of interest" description="Disordered" evidence="6">
    <location>
        <begin position="51"/>
        <end position="78"/>
    </location>
</feature>
<keyword evidence="9" id="KW-1185">Reference proteome</keyword>
<dbReference type="PROSITE" id="PS50003">
    <property type="entry name" value="PH_DOMAIN"/>
    <property type="match status" value="1"/>
</dbReference>
<keyword evidence="3 5" id="KW-0862">Zinc</keyword>
<feature type="compositionally biased region" description="Basic and acidic residues" evidence="6">
    <location>
        <begin position="584"/>
        <end position="593"/>
    </location>
</feature>
<accession>A0A6J3M7X5</accession>
<dbReference type="PANTHER" id="PTHR23180">
    <property type="entry name" value="CENTAURIN/ARF"/>
    <property type="match status" value="1"/>
</dbReference>
<dbReference type="Pfam" id="PF00169">
    <property type="entry name" value="PH"/>
    <property type="match status" value="1"/>
</dbReference>